<dbReference type="InterPro" id="IPR036291">
    <property type="entry name" value="NAD(P)-bd_dom_sf"/>
</dbReference>
<dbReference type="Pfam" id="PF00107">
    <property type="entry name" value="ADH_zinc_N"/>
    <property type="match status" value="1"/>
</dbReference>
<feature type="domain" description="Alcohol dehydrogenase-like N-terminal" evidence="8">
    <location>
        <begin position="25"/>
        <end position="140"/>
    </location>
</feature>
<dbReference type="PANTHER" id="PTHR43401">
    <property type="entry name" value="L-THREONINE 3-DEHYDROGENASE"/>
    <property type="match status" value="1"/>
</dbReference>
<evidence type="ECO:0000256" key="2">
    <source>
        <dbReference type="ARBA" id="ARBA00022723"/>
    </source>
</evidence>
<evidence type="ECO:0000256" key="1">
    <source>
        <dbReference type="ARBA" id="ARBA00001947"/>
    </source>
</evidence>
<evidence type="ECO:0000256" key="3">
    <source>
        <dbReference type="ARBA" id="ARBA00022833"/>
    </source>
</evidence>
<dbReference type="GO" id="GO:0008270">
    <property type="term" value="F:zinc ion binding"/>
    <property type="evidence" value="ECO:0007669"/>
    <property type="project" value="InterPro"/>
</dbReference>
<dbReference type="InterPro" id="IPR011032">
    <property type="entry name" value="GroES-like_sf"/>
</dbReference>
<keyword evidence="4" id="KW-0560">Oxidoreductase</keyword>
<dbReference type="SUPFAM" id="SSF51735">
    <property type="entry name" value="NAD(P)-binding Rossmann-fold domains"/>
    <property type="match status" value="1"/>
</dbReference>
<evidence type="ECO:0000313" key="9">
    <source>
        <dbReference type="EMBL" id="GIJ73143.1"/>
    </source>
</evidence>
<dbReference type="RefSeq" id="WP_203932977.1">
    <property type="nucleotide sequence ID" value="NZ_BOPH01000110.1"/>
</dbReference>
<dbReference type="EMBL" id="BOPH01000110">
    <property type="protein sequence ID" value="GIJ73143.1"/>
    <property type="molecule type" value="Genomic_DNA"/>
</dbReference>
<keyword evidence="10" id="KW-1185">Reference proteome</keyword>
<dbReference type="PROSITE" id="PS00059">
    <property type="entry name" value="ADH_ZINC"/>
    <property type="match status" value="1"/>
</dbReference>
<dbReference type="PANTHER" id="PTHR43401:SF2">
    <property type="entry name" value="L-THREONINE 3-DEHYDROGENASE"/>
    <property type="match status" value="1"/>
</dbReference>
<keyword evidence="3 5" id="KW-0862">Zinc</keyword>
<evidence type="ECO:0000256" key="6">
    <source>
        <dbReference type="SAM" id="MobiDB-lite"/>
    </source>
</evidence>
<comment type="similarity">
    <text evidence="5">Belongs to the zinc-containing alcohol dehydrogenase family.</text>
</comment>
<name>A0A8J4A1L6_9ACTN</name>
<dbReference type="InterPro" id="IPR013149">
    <property type="entry name" value="ADH-like_C"/>
</dbReference>
<feature type="compositionally biased region" description="Basic and acidic residues" evidence="6">
    <location>
        <begin position="350"/>
        <end position="370"/>
    </location>
</feature>
<dbReference type="InterPro" id="IPR013154">
    <property type="entry name" value="ADH-like_N"/>
</dbReference>
<keyword evidence="2 5" id="KW-0479">Metal-binding</keyword>
<feature type="region of interest" description="Disordered" evidence="6">
    <location>
        <begin position="341"/>
        <end position="370"/>
    </location>
</feature>
<dbReference type="Gene3D" id="3.40.50.720">
    <property type="entry name" value="NAD(P)-binding Rossmann-like Domain"/>
    <property type="match status" value="1"/>
</dbReference>
<dbReference type="AlphaFoldDB" id="A0A8J4A1L6"/>
<dbReference type="GO" id="GO:0016491">
    <property type="term" value="F:oxidoreductase activity"/>
    <property type="evidence" value="ECO:0007669"/>
    <property type="project" value="UniProtKB-KW"/>
</dbReference>
<dbReference type="Pfam" id="PF08240">
    <property type="entry name" value="ADH_N"/>
    <property type="match status" value="1"/>
</dbReference>
<protein>
    <submittedName>
        <fullName evidence="9">Sorbitol dehydrogenase</fullName>
    </submittedName>
</protein>
<evidence type="ECO:0000259" key="8">
    <source>
        <dbReference type="Pfam" id="PF08240"/>
    </source>
</evidence>
<accession>A0A8J4A1L6</accession>
<comment type="cofactor">
    <cofactor evidence="1 5">
        <name>Zn(2+)</name>
        <dbReference type="ChEBI" id="CHEBI:29105"/>
    </cofactor>
</comment>
<evidence type="ECO:0000259" key="7">
    <source>
        <dbReference type="Pfam" id="PF00107"/>
    </source>
</evidence>
<dbReference type="InterPro" id="IPR002328">
    <property type="entry name" value="ADH_Zn_CS"/>
</dbReference>
<dbReference type="Gene3D" id="3.90.180.10">
    <property type="entry name" value="Medium-chain alcohol dehydrogenases, catalytic domain"/>
    <property type="match status" value="1"/>
</dbReference>
<evidence type="ECO:0000256" key="4">
    <source>
        <dbReference type="ARBA" id="ARBA00023002"/>
    </source>
</evidence>
<dbReference type="SUPFAM" id="SSF50129">
    <property type="entry name" value="GroES-like"/>
    <property type="match status" value="1"/>
</dbReference>
<proteinExistence type="inferred from homology"/>
<dbReference type="Proteomes" id="UP000635606">
    <property type="component" value="Unassembled WGS sequence"/>
</dbReference>
<organism evidence="9 10">
    <name type="scientific">Virgisporangium ochraceum</name>
    <dbReference type="NCBI Taxonomy" id="65505"/>
    <lineage>
        <taxon>Bacteria</taxon>
        <taxon>Bacillati</taxon>
        <taxon>Actinomycetota</taxon>
        <taxon>Actinomycetes</taxon>
        <taxon>Micromonosporales</taxon>
        <taxon>Micromonosporaceae</taxon>
        <taxon>Virgisporangium</taxon>
    </lineage>
</organism>
<comment type="caution">
    <text evidence="9">The sequence shown here is derived from an EMBL/GenBank/DDBJ whole genome shotgun (WGS) entry which is preliminary data.</text>
</comment>
<reference evidence="9" key="1">
    <citation type="submission" date="2021-01" db="EMBL/GenBank/DDBJ databases">
        <title>Whole genome shotgun sequence of Virgisporangium ochraceum NBRC 16418.</title>
        <authorList>
            <person name="Komaki H."/>
            <person name="Tamura T."/>
        </authorList>
    </citation>
    <scope>NUCLEOTIDE SEQUENCE</scope>
    <source>
        <strain evidence="9">NBRC 16418</strain>
    </source>
</reference>
<evidence type="ECO:0000313" key="10">
    <source>
        <dbReference type="Proteomes" id="UP000635606"/>
    </source>
</evidence>
<gene>
    <name evidence="9" type="ORF">Voc01_080600</name>
</gene>
<feature type="domain" description="Alcohol dehydrogenase-like C-terminal" evidence="7">
    <location>
        <begin position="180"/>
        <end position="306"/>
    </location>
</feature>
<dbReference type="InterPro" id="IPR050129">
    <property type="entry name" value="Zn_alcohol_dh"/>
</dbReference>
<sequence>MMRAAVYHGVGDVRMESRPVPEPAAGEVLVRVGAAGVCGSDAAEYRHTPTLVPGDGTRATTPVVLGHEFAGEVVAVGAGVDPGRIGELVACGAGISCGDCAACRRGRTNLCVRYHTIGFHRDGGLADHVTAPAGICVRADDRGLTADTAALAQPMAVAVHARDRGAAAPGDLAVVVGVGGIGAFLTYACVAAGLRVWAVDVADDRLALARSLGAEHTIQGDPAAALADAGLRADVVYEVTGIVPGLHAAAAATPPGGRLVLVGIQKNVPAALDGAHLARWTLQEVDVVGTVAHTCATDLPAALDVLAGRPSWDDIAGTVYPLADLVTEGLAPGPARQIKTLFDPSADAPRPAEHHRENRHVHPVDGRDAK</sequence>
<evidence type="ECO:0000256" key="5">
    <source>
        <dbReference type="RuleBase" id="RU361277"/>
    </source>
</evidence>